<evidence type="ECO:0000313" key="5">
    <source>
        <dbReference type="Proteomes" id="UP000654918"/>
    </source>
</evidence>
<dbReference type="PROSITE" id="PS50297">
    <property type="entry name" value="ANK_REP_REGION"/>
    <property type="match status" value="3"/>
</dbReference>
<feature type="repeat" description="ANK" evidence="3">
    <location>
        <begin position="144"/>
        <end position="176"/>
    </location>
</feature>
<organism evidence="4 5">
    <name type="scientific">Colletotrichum plurivorum</name>
    <dbReference type="NCBI Taxonomy" id="2175906"/>
    <lineage>
        <taxon>Eukaryota</taxon>
        <taxon>Fungi</taxon>
        <taxon>Dikarya</taxon>
        <taxon>Ascomycota</taxon>
        <taxon>Pezizomycotina</taxon>
        <taxon>Sordariomycetes</taxon>
        <taxon>Hypocreomycetidae</taxon>
        <taxon>Glomerellales</taxon>
        <taxon>Glomerellaceae</taxon>
        <taxon>Colletotrichum</taxon>
        <taxon>Colletotrichum orchidearum species complex</taxon>
    </lineage>
</organism>
<dbReference type="PANTHER" id="PTHR24198:SF165">
    <property type="entry name" value="ANKYRIN REPEAT-CONTAINING PROTEIN-RELATED"/>
    <property type="match status" value="1"/>
</dbReference>
<dbReference type="AlphaFoldDB" id="A0A8H6JAQ1"/>
<dbReference type="InterPro" id="IPR036770">
    <property type="entry name" value="Ankyrin_rpt-contain_sf"/>
</dbReference>
<feature type="repeat" description="ANK" evidence="3">
    <location>
        <begin position="111"/>
        <end position="143"/>
    </location>
</feature>
<gene>
    <name evidence="4" type="ORF">CPLU01_15538</name>
</gene>
<accession>A0A8H6JAQ1</accession>
<dbReference type="Pfam" id="PF00023">
    <property type="entry name" value="Ank"/>
    <property type="match status" value="1"/>
</dbReference>
<dbReference type="SUPFAM" id="SSF48403">
    <property type="entry name" value="Ankyrin repeat"/>
    <property type="match status" value="1"/>
</dbReference>
<dbReference type="PROSITE" id="PS50088">
    <property type="entry name" value="ANK_REPEAT"/>
    <property type="match status" value="4"/>
</dbReference>
<dbReference type="EMBL" id="WIGO01000543">
    <property type="protein sequence ID" value="KAF6809231.1"/>
    <property type="molecule type" value="Genomic_DNA"/>
</dbReference>
<comment type="caution">
    <text evidence="4">The sequence shown here is derived from an EMBL/GenBank/DDBJ whole genome shotgun (WGS) entry which is preliminary data.</text>
</comment>
<dbReference type="SMART" id="SM00248">
    <property type="entry name" value="ANK"/>
    <property type="match status" value="5"/>
</dbReference>
<feature type="repeat" description="ANK" evidence="3">
    <location>
        <begin position="43"/>
        <end position="75"/>
    </location>
</feature>
<keyword evidence="2 3" id="KW-0040">ANK repeat</keyword>
<feature type="repeat" description="ANK" evidence="3">
    <location>
        <begin position="10"/>
        <end position="42"/>
    </location>
</feature>
<keyword evidence="5" id="KW-1185">Reference proteome</keyword>
<dbReference type="Pfam" id="PF12796">
    <property type="entry name" value="Ank_2"/>
    <property type="match status" value="1"/>
</dbReference>
<dbReference type="InterPro" id="IPR002110">
    <property type="entry name" value="Ankyrin_rpt"/>
</dbReference>
<name>A0A8H6JAQ1_9PEZI</name>
<keyword evidence="1" id="KW-0677">Repeat</keyword>
<reference evidence="4" key="1">
    <citation type="journal article" date="2020" name="Phytopathology">
        <title>Genome Sequence Resources of Colletotrichum truncatum, C. plurivorum, C. musicola, and C. sojae: Four Species Pathogenic to Soybean (Glycine max).</title>
        <authorList>
            <person name="Rogerio F."/>
            <person name="Boufleur T.R."/>
            <person name="Ciampi-Guillardi M."/>
            <person name="Sukno S.A."/>
            <person name="Thon M.R."/>
            <person name="Massola Junior N.S."/>
            <person name="Baroncelli R."/>
        </authorList>
    </citation>
    <scope>NUCLEOTIDE SEQUENCE</scope>
    <source>
        <strain evidence="4">LFN00145</strain>
    </source>
</reference>
<dbReference type="PANTHER" id="PTHR24198">
    <property type="entry name" value="ANKYRIN REPEAT AND PROTEIN KINASE DOMAIN-CONTAINING PROTEIN"/>
    <property type="match status" value="1"/>
</dbReference>
<dbReference type="Gene3D" id="1.25.40.20">
    <property type="entry name" value="Ankyrin repeat-containing domain"/>
    <property type="match status" value="2"/>
</dbReference>
<evidence type="ECO:0000256" key="2">
    <source>
        <dbReference type="ARBA" id="ARBA00023043"/>
    </source>
</evidence>
<evidence type="ECO:0000256" key="1">
    <source>
        <dbReference type="ARBA" id="ARBA00022737"/>
    </source>
</evidence>
<proteinExistence type="predicted"/>
<dbReference type="Proteomes" id="UP000654918">
    <property type="component" value="Unassembled WGS sequence"/>
</dbReference>
<evidence type="ECO:0000313" key="4">
    <source>
        <dbReference type="EMBL" id="KAF6809231.1"/>
    </source>
</evidence>
<evidence type="ECO:0000256" key="3">
    <source>
        <dbReference type="PROSITE-ProRule" id="PRU00023"/>
    </source>
</evidence>
<sequence>MIETRCLEYPHRTPLQIAVEKGLPRIAGRLIKAGADVNALDEYKMTPLHIAGDVSKWSFVDLLLDNGAQIKGPDSDGWCLLHHIADCYEEKTLRRLLEVEHQFLNYPESFEGWTPLNVVTYRGSKHAVDALLKEGADPSIPDNDGWTALMTAIKRSHFEIFDLLVDHLAEPGRTDIAKDVIDRRDNEGMTVLMALCATDAESASKADASLCRLLEKLNPNADITDYEDRTVLDHAILSVKDSKSDLAEKVALRIIEWLPNERLLRRNKNDKTAFDDAFGKEPLHQLLSPMVDRLKKDATLRDDLLYWLACQKERHDTAIGILSEMGTREKIAEFKEKNGWNLAHWAIYHRLPSVLSECSAFNSRDDRKRGQRIINQLKENVEGPQAYPNDQRARAEKGGMDTQHQILVEMEDILNFISFENRKSLKVVEPSEIQIESMEGFHAAVVEIRQDDHGFSARPRFPRVRDTLYEDSSLITRKDTGKQFRKSTVELKPEVPKPGKSFTWVHVPAANVSLTICLSWNHWH</sequence>
<protein>
    <submittedName>
        <fullName evidence="4">Alkyl hydroperoxide reductase thiol specific antioxidant mal allergen</fullName>
    </submittedName>
</protein>